<evidence type="ECO:0000313" key="2">
    <source>
        <dbReference type="Proteomes" id="UP000006247"/>
    </source>
</evidence>
<sequence length="137" mass="16106">MDDKNAAELLWQEFETAKQALKDVLVERFLPLFPDLEQLFDMLPLEDIASLLLKRKEEELLYFMQFGNFVPDALPPALHELGVSFKHYQSIQEKIISDQLATFEVTEEPKQMPKIKPKPNWKPLNKYPREYPFPGEI</sequence>
<accession>C0E023</accession>
<reference evidence="1 2" key="1">
    <citation type="submission" date="2009-01" db="EMBL/GenBank/DDBJ databases">
        <authorList>
            <person name="Fulton L."/>
            <person name="Clifton S."/>
            <person name="Chinwalla A.T."/>
            <person name="Mitreva M."/>
            <person name="Sodergren E."/>
            <person name="Weinstock G."/>
            <person name="Clifton S."/>
            <person name="Dooling D.J."/>
            <person name="Fulton B."/>
            <person name="Minx P."/>
            <person name="Pepin K.H."/>
            <person name="Johnson M."/>
            <person name="Bhonagiri V."/>
            <person name="Nash W.E."/>
            <person name="Mardis E.R."/>
            <person name="Wilson R.K."/>
        </authorList>
    </citation>
    <scope>NUCLEOTIDE SEQUENCE [LARGE SCALE GENOMIC DNA]</scope>
    <source>
        <strain evidence="1 2">ATCC 33806</strain>
    </source>
</reference>
<dbReference type="AlphaFoldDB" id="C0E023"/>
<comment type="caution">
    <text evidence="1">The sequence shown here is derived from an EMBL/GenBank/DDBJ whole genome shotgun (WGS) entry which is preliminary data.</text>
</comment>
<dbReference type="Proteomes" id="UP000006247">
    <property type="component" value="Unassembled WGS sequence"/>
</dbReference>
<dbReference type="EMBL" id="ACEB01000004">
    <property type="protein sequence ID" value="EEG27914.1"/>
    <property type="molecule type" value="Genomic_DNA"/>
</dbReference>
<proteinExistence type="predicted"/>
<name>C0E023_9CORY</name>
<protein>
    <submittedName>
        <fullName evidence="1">Uncharacterized protein</fullName>
    </submittedName>
</protein>
<dbReference type="RefSeq" id="WP_005519528.1">
    <property type="nucleotide sequence ID" value="NZ_EQ973328.1"/>
</dbReference>
<organism evidence="1 2">
    <name type="scientific">Corynebacterium matruchotii ATCC 33806</name>
    <dbReference type="NCBI Taxonomy" id="566549"/>
    <lineage>
        <taxon>Bacteria</taxon>
        <taxon>Bacillati</taxon>
        <taxon>Actinomycetota</taxon>
        <taxon>Actinomycetes</taxon>
        <taxon>Mycobacteriales</taxon>
        <taxon>Corynebacteriaceae</taxon>
        <taxon>Corynebacterium</taxon>
    </lineage>
</organism>
<gene>
    <name evidence="1" type="ORF">CORMATOL_00323</name>
</gene>
<dbReference type="HOGENOM" id="CLU_1861845_0_0_11"/>
<evidence type="ECO:0000313" key="1">
    <source>
        <dbReference type="EMBL" id="EEG27914.1"/>
    </source>
</evidence>